<dbReference type="RefSeq" id="WP_065308372.1">
    <property type="nucleotide sequence ID" value="NZ_LOCQ01000055.1"/>
</dbReference>
<comment type="caution">
    <text evidence="2">The sequence shown here is derived from an EMBL/GenBank/DDBJ whole genome shotgun (WGS) entry which is preliminary data.</text>
</comment>
<evidence type="ECO:0000313" key="3">
    <source>
        <dbReference type="Proteomes" id="UP000092713"/>
    </source>
</evidence>
<dbReference type="Proteomes" id="UP000092713">
    <property type="component" value="Unassembled WGS sequence"/>
</dbReference>
<organism evidence="2 3">
    <name type="scientific">Janthinobacterium psychrotolerans</name>
    <dbReference type="NCBI Taxonomy" id="1747903"/>
    <lineage>
        <taxon>Bacteria</taxon>
        <taxon>Pseudomonadati</taxon>
        <taxon>Pseudomonadota</taxon>
        <taxon>Betaproteobacteria</taxon>
        <taxon>Burkholderiales</taxon>
        <taxon>Oxalobacteraceae</taxon>
        <taxon>Janthinobacterium</taxon>
    </lineage>
</organism>
<dbReference type="InterPro" id="IPR013321">
    <property type="entry name" value="Arc_rbn_hlx_hlx"/>
</dbReference>
<dbReference type="AlphaFoldDB" id="A0A1A7C4C4"/>
<evidence type="ECO:0000259" key="1">
    <source>
        <dbReference type="Pfam" id="PF22513"/>
    </source>
</evidence>
<dbReference type="InterPro" id="IPR010985">
    <property type="entry name" value="Ribbon_hlx_hlx"/>
</dbReference>
<keyword evidence="3" id="KW-1185">Reference proteome</keyword>
<dbReference type="Gene3D" id="1.10.1220.10">
    <property type="entry name" value="Met repressor-like"/>
    <property type="match status" value="1"/>
</dbReference>
<dbReference type="OrthoDB" id="2389872at2"/>
<dbReference type="Pfam" id="PF22513">
    <property type="entry name" value="FitA-like_RHH"/>
    <property type="match status" value="1"/>
</dbReference>
<name>A0A1A7C4C4_9BURK</name>
<sequence>MALTLTLTFNDADELLLAALHKRARAHGRSIEEEHRDILRSVLRPLPKRVLDDILRGMPDVGSDADFGRDH</sequence>
<dbReference type="SUPFAM" id="SSF47598">
    <property type="entry name" value="Ribbon-helix-helix"/>
    <property type="match status" value="1"/>
</dbReference>
<reference evidence="2 3" key="1">
    <citation type="submission" date="2016-04" db="EMBL/GenBank/DDBJ databases">
        <title>Draft genome sequence of Janthinobacterium psychrotolerans sp. nov., isolated from freshwater sediments in Denmark.</title>
        <authorList>
            <person name="Gong X."/>
            <person name="Skrivergaard S."/>
            <person name="Korsgaard B.S."/>
            <person name="Schreiber L."/>
            <person name="Marshall I.P."/>
            <person name="Finster K."/>
            <person name="Schramm A."/>
        </authorList>
    </citation>
    <scope>NUCLEOTIDE SEQUENCE [LARGE SCALE GENOMIC DNA]</scope>
    <source>
        <strain evidence="2 3">S3-2</strain>
    </source>
</reference>
<protein>
    <recommendedName>
        <fullName evidence="1">Antitoxin FitA-like ribbon-helix-helix domain-containing protein</fullName>
    </recommendedName>
</protein>
<accession>A0A1A7C4C4</accession>
<dbReference type="EMBL" id="LOCQ01000055">
    <property type="protein sequence ID" value="OBV39163.1"/>
    <property type="molecule type" value="Genomic_DNA"/>
</dbReference>
<gene>
    <name evidence="2" type="ORF">ASR47_1008225</name>
</gene>
<dbReference type="InterPro" id="IPR053853">
    <property type="entry name" value="FitA-like_RHH"/>
</dbReference>
<proteinExistence type="predicted"/>
<dbReference type="GO" id="GO:0006355">
    <property type="term" value="P:regulation of DNA-templated transcription"/>
    <property type="evidence" value="ECO:0007669"/>
    <property type="project" value="InterPro"/>
</dbReference>
<dbReference type="STRING" id="1747903.ASR47_1008225"/>
<evidence type="ECO:0000313" key="2">
    <source>
        <dbReference type="EMBL" id="OBV39163.1"/>
    </source>
</evidence>
<feature type="domain" description="Antitoxin FitA-like ribbon-helix-helix" evidence="1">
    <location>
        <begin position="11"/>
        <end position="42"/>
    </location>
</feature>